<accession>A0A347UFK4</accession>
<dbReference type="KEGG" id="pamo:BAR1_06620"/>
<proteinExistence type="predicted"/>
<dbReference type="AlphaFoldDB" id="A0A347UFK4"/>
<keyword evidence="3" id="KW-1185">Reference proteome</keyword>
<protein>
    <submittedName>
        <fullName evidence="2">Uncharacterized protein</fullName>
    </submittedName>
</protein>
<gene>
    <name evidence="2" type="ORF">BAR1_06620</name>
</gene>
<dbReference type="EMBL" id="CP032125">
    <property type="protein sequence ID" value="AXX97632.1"/>
    <property type="molecule type" value="Genomic_DNA"/>
</dbReference>
<evidence type="ECO:0000256" key="1">
    <source>
        <dbReference type="SAM" id="MobiDB-lite"/>
    </source>
</evidence>
<name>A0A347UFK4_9RHOB</name>
<evidence type="ECO:0000313" key="2">
    <source>
        <dbReference type="EMBL" id="AXX97632.1"/>
    </source>
</evidence>
<reference evidence="2 3" key="1">
    <citation type="submission" date="2018-09" db="EMBL/GenBank/DDBJ databases">
        <title>Profundibacter amoris BAR1 gen. nov., sp. nov., a new member of the Roseobacter clade isolated at Lokis Castle Vent Field on the Arctic Mid-Oceanic Ridge.</title>
        <authorList>
            <person name="Le Moine Bauer S."/>
            <person name="Sjoeberg A.G."/>
            <person name="L'Haridon S."/>
            <person name="Stokke R."/>
            <person name="Roalkvam I."/>
            <person name="Steen I.H."/>
            <person name="Dahle H."/>
        </authorList>
    </citation>
    <scope>NUCLEOTIDE SEQUENCE [LARGE SCALE GENOMIC DNA]</scope>
    <source>
        <strain evidence="2 3">BAR1</strain>
    </source>
</reference>
<evidence type="ECO:0000313" key="3">
    <source>
        <dbReference type="Proteomes" id="UP000261704"/>
    </source>
</evidence>
<feature type="region of interest" description="Disordered" evidence="1">
    <location>
        <begin position="27"/>
        <end position="46"/>
    </location>
</feature>
<sequence length="64" mass="7252">MLRDRDRLRDLERLRLRDRLRDLDRLSAPEPLAAAPAPSPDPVPKVLTSCDCPPGSTWTSLLFL</sequence>
<dbReference type="Proteomes" id="UP000261704">
    <property type="component" value="Chromosome"/>
</dbReference>
<organism evidence="2 3">
    <name type="scientific">Profundibacter amoris</name>
    <dbReference type="NCBI Taxonomy" id="2171755"/>
    <lineage>
        <taxon>Bacteria</taxon>
        <taxon>Pseudomonadati</taxon>
        <taxon>Pseudomonadota</taxon>
        <taxon>Alphaproteobacteria</taxon>
        <taxon>Rhodobacterales</taxon>
        <taxon>Paracoccaceae</taxon>
        <taxon>Profundibacter</taxon>
    </lineage>
</organism>